<keyword evidence="2" id="KW-1185">Reference proteome</keyword>
<protein>
    <submittedName>
        <fullName evidence="1">Uncharacterized protein</fullName>
    </submittedName>
</protein>
<gene>
    <name evidence="1" type="ORF">HMPREF1250_0015</name>
</gene>
<reference evidence="1 2" key="1">
    <citation type="submission" date="2013-09" db="EMBL/GenBank/DDBJ databases">
        <authorList>
            <person name="Durkin A.S."/>
            <person name="Haft D.R."/>
            <person name="McCorrison J."/>
            <person name="Torralba M."/>
            <person name="Gillis M."/>
            <person name="Haft D.H."/>
            <person name="Methe B."/>
            <person name="Sutton G."/>
            <person name="Nelson K.E."/>
        </authorList>
    </citation>
    <scope>NUCLEOTIDE SEQUENCE [LARGE SCALE GENOMIC DNA]</scope>
    <source>
        <strain evidence="1 2">BV3C16-1</strain>
    </source>
</reference>
<dbReference type="eggNOG" id="ENOG5033726">
    <property type="taxonomic scope" value="Bacteria"/>
</dbReference>
<dbReference type="STRING" id="1111454.HMPREF1250_0015"/>
<comment type="caution">
    <text evidence="1">The sequence shown here is derived from an EMBL/GenBank/DDBJ whole genome shotgun (WGS) entry which is preliminary data.</text>
</comment>
<name>U7UAT9_9FIRM</name>
<dbReference type="AlphaFoldDB" id="U7UAT9"/>
<dbReference type="EMBL" id="AWXA01000061">
    <property type="protein sequence ID" value="ERT56557.1"/>
    <property type="molecule type" value="Genomic_DNA"/>
</dbReference>
<dbReference type="RefSeq" id="WP_023054591.1">
    <property type="nucleotide sequence ID" value="NZ_AWXA01000061.1"/>
</dbReference>
<proteinExistence type="predicted"/>
<evidence type="ECO:0000313" key="2">
    <source>
        <dbReference type="Proteomes" id="UP000017090"/>
    </source>
</evidence>
<accession>U7UAT9</accession>
<sequence length="262" mass="27091">GTVALLDDVNTKADKSGGNATGTWPISITGNAATATTAAFGKSLSIVSGNEIKFDSSGYTNGGIVNIGWYDVQKSTKRVNKWVFKNLGGKDADVQAKAFYSSNGGFYGNVHGNADTATKLSSARTISLTGAVTGSASTDLSGTVSIVTNIAGVAVLTGTINDGGTLPIPSGYTESQCKFFVSPNNLNSERYFFDVAEDGRSNCIAAECYVSSRVVHVAMIIRGMQGDLAPYSGTGSVGNLAANYTSDVRLPSSANYMVIGIK</sequence>
<organism evidence="1 2">
    <name type="scientific">Megasphaera vaginalis</name>
    <name type="common">ex Srinivasan et al. 2021</name>
    <dbReference type="NCBI Taxonomy" id="1111454"/>
    <lineage>
        <taxon>Bacteria</taxon>
        <taxon>Bacillati</taxon>
        <taxon>Bacillota</taxon>
        <taxon>Negativicutes</taxon>
        <taxon>Veillonellales</taxon>
        <taxon>Veillonellaceae</taxon>
        <taxon>Megasphaera</taxon>
    </lineage>
</organism>
<dbReference type="PATRIC" id="fig|1111454.3.peg.2134"/>
<dbReference type="Proteomes" id="UP000017090">
    <property type="component" value="Unassembled WGS sequence"/>
</dbReference>
<evidence type="ECO:0000313" key="1">
    <source>
        <dbReference type="EMBL" id="ERT56557.1"/>
    </source>
</evidence>
<feature type="non-terminal residue" evidence="1">
    <location>
        <position position="1"/>
    </location>
</feature>